<gene>
    <name evidence="1" type="ORF">HPB47_027531</name>
</gene>
<proteinExistence type="predicted"/>
<name>A0AC60PX15_IXOPE</name>
<dbReference type="EMBL" id="JABSTQ010009864">
    <property type="protein sequence ID" value="KAG0425286.1"/>
    <property type="molecule type" value="Genomic_DNA"/>
</dbReference>
<accession>A0AC60PX15</accession>
<protein>
    <submittedName>
        <fullName evidence="1">Uncharacterized protein</fullName>
    </submittedName>
</protein>
<reference evidence="1 2" key="1">
    <citation type="journal article" date="2020" name="Cell">
        <title>Large-Scale Comparative Analyses of Tick Genomes Elucidate Their Genetic Diversity and Vector Capacities.</title>
        <authorList>
            <consortium name="Tick Genome and Microbiome Consortium (TIGMIC)"/>
            <person name="Jia N."/>
            <person name="Wang J."/>
            <person name="Shi W."/>
            <person name="Du L."/>
            <person name="Sun Y."/>
            <person name="Zhan W."/>
            <person name="Jiang J.F."/>
            <person name="Wang Q."/>
            <person name="Zhang B."/>
            <person name="Ji P."/>
            <person name="Bell-Sakyi L."/>
            <person name="Cui X.M."/>
            <person name="Yuan T.T."/>
            <person name="Jiang B.G."/>
            <person name="Yang W.F."/>
            <person name="Lam T.T."/>
            <person name="Chang Q.C."/>
            <person name="Ding S.J."/>
            <person name="Wang X.J."/>
            <person name="Zhu J.G."/>
            <person name="Ruan X.D."/>
            <person name="Zhao L."/>
            <person name="Wei J.T."/>
            <person name="Ye R.Z."/>
            <person name="Que T.C."/>
            <person name="Du C.H."/>
            <person name="Zhou Y.H."/>
            <person name="Cheng J.X."/>
            <person name="Dai P.F."/>
            <person name="Guo W.B."/>
            <person name="Han X.H."/>
            <person name="Huang E.J."/>
            <person name="Li L.F."/>
            <person name="Wei W."/>
            <person name="Gao Y.C."/>
            <person name="Liu J.Z."/>
            <person name="Shao H.Z."/>
            <person name="Wang X."/>
            <person name="Wang C.C."/>
            <person name="Yang T.C."/>
            <person name="Huo Q.B."/>
            <person name="Li W."/>
            <person name="Chen H.Y."/>
            <person name="Chen S.E."/>
            <person name="Zhou L.G."/>
            <person name="Ni X.B."/>
            <person name="Tian J.H."/>
            <person name="Sheng Y."/>
            <person name="Liu T."/>
            <person name="Pan Y.S."/>
            <person name="Xia L.Y."/>
            <person name="Li J."/>
            <person name="Zhao F."/>
            <person name="Cao W.C."/>
        </authorList>
    </citation>
    <scope>NUCLEOTIDE SEQUENCE [LARGE SCALE GENOMIC DNA]</scope>
    <source>
        <strain evidence="1">Iper-2018</strain>
    </source>
</reference>
<evidence type="ECO:0000313" key="1">
    <source>
        <dbReference type="EMBL" id="KAG0425286.1"/>
    </source>
</evidence>
<organism evidence="1 2">
    <name type="scientific">Ixodes persulcatus</name>
    <name type="common">Taiga tick</name>
    <dbReference type="NCBI Taxonomy" id="34615"/>
    <lineage>
        <taxon>Eukaryota</taxon>
        <taxon>Metazoa</taxon>
        <taxon>Ecdysozoa</taxon>
        <taxon>Arthropoda</taxon>
        <taxon>Chelicerata</taxon>
        <taxon>Arachnida</taxon>
        <taxon>Acari</taxon>
        <taxon>Parasitiformes</taxon>
        <taxon>Ixodida</taxon>
        <taxon>Ixodoidea</taxon>
        <taxon>Ixodidae</taxon>
        <taxon>Ixodinae</taxon>
        <taxon>Ixodes</taxon>
    </lineage>
</organism>
<dbReference type="Proteomes" id="UP000805193">
    <property type="component" value="Unassembled WGS sequence"/>
</dbReference>
<evidence type="ECO:0000313" key="2">
    <source>
        <dbReference type="Proteomes" id="UP000805193"/>
    </source>
</evidence>
<sequence>MDVIEVEGEDISPETLQEPEWLTVNERKKKKKEESRRWGCHESRQRSDDATTKERLARTPAGKSATTATAAGRGPQGGATGMTSQLGACSHRRLVVSEYSLAQPDSTAQKRRHG</sequence>
<comment type="caution">
    <text evidence="1">The sequence shown here is derived from an EMBL/GenBank/DDBJ whole genome shotgun (WGS) entry which is preliminary data.</text>
</comment>
<keyword evidence="2" id="KW-1185">Reference proteome</keyword>